<protein>
    <submittedName>
        <fullName evidence="2">Uncharacterized protein</fullName>
    </submittedName>
</protein>
<accession>W9CNL7</accession>
<organism evidence="2 3">
    <name type="scientific">Sclerotinia borealis (strain F-4128)</name>
    <dbReference type="NCBI Taxonomy" id="1432307"/>
    <lineage>
        <taxon>Eukaryota</taxon>
        <taxon>Fungi</taxon>
        <taxon>Dikarya</taxon>
        <taxon>Ascomycota</taxon>
        <taxon>Pezizomycotina</taxon>
        <taxon>Leotiomycetes</taxon>
        <taxon>Helotiales</taxon>
        <taxon>Sclerotiniaceae</taxon>
        <taxon>Sclerotinia</taxon>
    </lineage>
</organism>
<reference evidence="2 3" key="1">
    <citation type="journal article" date="2014" name="Genome Announc.">
        <title>Draft genome sequence of Sclerotinia borealis, a psychrophilic plant pathogenic fungus.</title>
        <authorList>
            <person name="Mardanov A.V."/>
            <person name="Beletsky A.V."/>
            <person name="Kadnikov V.V."/>
            <person name="Ignatov A.N."/>
            <person name="Ravin N.V."/>
        </authorList>
    </citation>
    <scope>NUCLEOTIDE SEQUENCE [LARGE SCALE GENOMIC DNA]</scope>
    <source>
        <strain evidence="3">F-4157</strain>
    </source>
</reference>
<dbReference type="Proteomes" id="UP000019487">
    <property type="component" value="Unassembled WGS sequence"/>
</dbReference>
<sequence>MMILQGHRSNSESSDDKSNTFKFQQANRFPRRNTVPWAREPPFTSYRSEREANPTPFNTMFMPRLDSSSSQEPRSHIPIWEPLYMEDTPTSTPKKQGGKRKSGISMETNASKQQLESNFFDDADIDGSSVEHGCCSWKLCLSFFTANWMSRAM</sequence>
<dbReference type="OrthoDB" id="3460777at2759"/>
<dbReference type="AlphaFoldDB" id="W9CNL7"/>
<proteinExistence type="predicted"/>
<gene>
    <name evidence="2" type="ORF">SBOR_2120</name>
</gene>
<evidence type="ECO:0000313" key="2">
    <source>
        <dbReference type="EMBL" id="ESZ97431.1"/>
    </source>
</evidence>
<evidence type="ECO:0000313" key="3">
    <source>
        <dbReference type="Proteomes" id="UP000019487"/>
    </source>
</evidence>
<dbReference type="HOGENOM" id="CLU_1740225_0_0_1"/>
<keyword evidence="3" id="KW-1185">Reference proteome</keyword>
<comment type="caution">
    <text evidence="2">The sequence shown here is derived from an EMBL/GenBank/DDBJ whole genome shotgun (WGS) entry which is preliminary data.</text>
</comment>
<feature type="region of interest" description="Disordered" evidence="1">
    <location>
        <begin position="1"/>
        <end position="108"/>
    </location>
</feature>
<dbReference type="EMBL" id="AYSA01000085">
    <property type="protein sequence ID" value="ESZ97431.1"/>
    <property type="molecule type" value="Genomic_DNA"/>
</dbReference>
<name>W9CNL7_SCLBF</name>
<evidence type="ECO:0000256" key="1">
    <source>
        <dbReference type="SAM" id="MobiDB-lite"/>
    </source>
</evidence>